<organism evidence="1 2">
    <name type="scientific">Angiostrongylus cantonensis</name>
    <name type="common">Rat lungworm</name>
    <dbReference type="NCBI Taxonomy" id="6313"/>
    <lineage>
        <taxon>Eukaryota</taxon>
        <taxon>Metazoa</taxon>
        <taxon>Ecdysozoa</taxon>
        <taxon>Nematoda</taxon>
        <taxon>Chromadorea</taxon>
        <taxon>Rhabditida</taxon>
        <taxon>Rhabditina</taxon>
        <taxon>Rhabditomorpha</taxon>
        <taxon>Strongyloidea</taxon>
        <taxon>Metastrongylidae</taxon>
        <taxon>Angiostrongylus</taxon>
    </lineage>
</organism>
<keyword evidence="1" id="KW-1185">Reference proteome</keyword>
<sequence length="104" mass="11156">MVTDGNGTLGHYSQWTTTACAMMDDRAMLGSLSIDDDCLYGDERSGNVLASFSRDGDSLRCDERSQNALGISTLLKVLARPAQLGHIGKMGIEALFSLAILNTK</sequence>
<reference evidence="2" key="2">
    <citation type="submission" date="2017-02" db="UniProtKB">
        <authorList>
            <consortium name="WormBaseParasite"/>
        </authorList>
    </citation>
    <scope>IDENTIFICATION</scope>
</reference>
<name>A0A0K0D2N8_ANGCA</name>
<dbReference type="WBParaSite" id="ACAC_0000433301-mRNA-1">
    <property type="protein sequence ID" value="ACAC_0000433301-mRNA-1"/>
    <property type="gene ID" value="ACAC_0000433301"/>
</dbReference>
<evidence type="ECO:0000313" key="1">
    <source>
        <dbReference type="Proteomes" id="UP000035642"/>
    </source>
</evidence>
<protein>
    <submittedName>
        <fullName evidence="2">Tnp_DDE_dom domain-containing protein</fullName>
    </submittedName>
</protein>
<reference evidence="1" key="1">
    <citation type="submission" date="2012-09" db="EMBL/GenBank/DDBJ databases">
        <authorList>
            <person name="Martin A.A."/>
        </authorList>
    </citation>
    <scope>NUCLEOTIDE SEQUENCE</scope>
</reference>
<dbReference type="Proteomes" id="UP000035642">
    <property type="component" value="Unassembled WGS sequence"/>
</dbReference>
<dbReference type="AlphaFoldDB" id="A0A0K0D2N8"/>
<proteinExistence type="predicted"/>
<evidence type="ECO:0000313" key="2">
    <source>
        <dbReference type="WBParaSite" id="ACAC_0000433301-mRNA-1"/>
    </source>
</evidence>
<accession>A0A0K0D2N8</accession>